<keyword evidence="3" id="KW-1133">Transmembrane helix</keyword>
<dbReference type="PATRIC" id="fig|391037.6.peg.1619"/>
<name>A8LVL8_SALAI</name>
<dbReference type="Pfam" id="PF25390">
    <property type="entry name" value="WD40_RLD"/>
    <property type="match status" value="1"/>
</dbReference>
<dbReference type="PANTHER" id="PTHR45982:SF1">
    <property type="entry name" value="REGULATOR OF CHROMOSOME CONDENSATION"/>
    <property type="match status" value="1"/>
</dbReference>
<gene>
    <name evidence="6" type="ordered locus">Sare_1593</name>
</gene>
<dbReference type="PANTHER" id="PTHR45982">
    <property type="entry name" value="REGULATOR OF CHROMOSOME CONDENSATION"/>
    <property type="match status" value="1"/>
</dbReference>
<dbReference type="GO" id="GO:0005737">
    <property type="term" value="C:cytoplasm"/>
    <property type="evidence" value="ECO:0007669"/>
    <property type="project" value="TreeGrafter"/>
</dbReference>
<feature type="transmembrane region" description="Helical" evidence="3">
    <location>
        <begin position="21"/>
        <end position="43"/>
    </location>
</feature>
<dbReference type="OrthoDB" id="9796385at2"/>
<keyword evidence="1" id="KW-0344">Guanine-nucleotide releasing factor</keyword>
<dbReference type="EMBL" id="CP000850">
    <property type="protein sequence ID" value="ABV97486.1"/>
    <property type="molecule type" value="Genomic_DNA"/>
</dbReference>
<feature type="domain" description="Bacterial Ig-like" evidence="4">
    <location>
        <begin position="428"/>
        <end position="512"/>
    </location>
</feature>
<keyword evidence="2" id="KW-0677">Repeat</keyword>
<reference evidence="6" key="1">
    <citation type="submission" date="2007-10" db="EMBL/GenBank/DDBJ databases">
        <title>Complete sequence of Salinispora arenicola CNS-205.</title>
        <authorList>
            <consortium name="US DOE Joint Genome Institute"/>
            <person name="Copeland A."/>
            <person name="Lucas S."/>
            <person name="Lapidus A."/>
            <person name="Barry K."/>
            <person name="Glavina del Rio T."/>
            <person name="Dalin E."/>
            <person name="Tice H."/>
            <person name="Pitluck S."/>
            <person name="Foster B."/>
            <person name="Schmutz J."/>
            <person name="Larimer F."/>
            <person name="Land M."/>
            <person name="Hauser L."/>
            <person name="Kyrpides N."/>
            <person name="Ivanova N."/>
            <person name="Jensen P.R."/>
            <person name="Moore B.S."/>
            <person name="Penn K."/>
            <person name="Jenkins C."/>
            <person name="Udwary D."/>
            <person name="Xiang L."/>
            <person name="Gontang E."/>
            <person name="Richardson P."/>
        </authorList>
    </citation>
    <scope>NUCLEOTIDE SEQUENCE [LARGE SCALE GENOMIC DNA]</scope>
    <source>
        <strain evidence="6">CNS-205</strain>
    </source>
</reference>
<dbReference type="Pfam" id="PF16640">
    <property type="entry name" value="Big_3_5"/>
    <property type="match status" value="1"/>
</dbReference>
<evidence type="ECO:0000256" key="2">
    <source>
        <dbReference type="ARBA" id="ARBA00022737"/>
    </source>
</evidence>
<dbReference type="Gene3D" id="2.130.10.30">
    <property type="entry name" value="Regulator of chromosome condensation 1/beta-lactamase-inhibitor protein II"/>
    <property type="match status" value="2"/>
</dbReference>
<dbReference type="GO" id="GO:0005975">
    <property type="term" value="P:carbohydrate metabolic process"/>
    <property type="evidence" value="ECO:0007669"/>
    <property type="project" value="UniProtKB-ARBA"/>
</dbReference>
<protein>
    <submittedName>
        <fullName evidence="6">Regulator of chromosome condensation RCC1</fullName>
    </submittedName>
</protein>
<proteinExistence type="predicted"/>
<evidence type="ECO:0000313" key="6">
    <source>
        <dbReference type="EMBL" id="ABV97486.1"/>
    </source>
</evidence>
<dbReference type="SUPFAM" id="SSF50985">
    <property type="entry name" value="RCC1/BLIP-II"/>
    <property type="match status" value="1"/>
</dbReference>
<organism evidence="6">
    <name type="scientific">Salinispora arenicola (strain CNS-205)</name>
    <dbReference type="NCBI Taxonomy" id="391037"/>
    <lineage>
        <taxon>Bacteria</taxon>
        <taxon>Bacillati</taxon>
        <taxon>Actinomycetota</taxon>
        <taxon>Actinomycetes</taxon>
        <taxon>Micromonosporales</taxon>
        <taxon>Micromonosporaceae</taxon>
        <taxon>Salinispora</taxon>
    </lineage>
</organism>
<dbReference type="InterPro" id="IPR051553">
    <property type="entry name" value="Ran_GTPase-activating"/>
</dbReference>
<dbReference type="InterPro" id="IPR009091">
    <property type="entry name" value="RCC1/BLIP-II"/>
</dbReference>
<dbReference type="InterPro" id="IPR032109">
    <property type="entry name" value="Big_3_5"/>
</dbReference>
<evidence type="ECO:0000256" key="3">
    <source>
        <dbReference type="SAM" id="Phobius"/>
    </source>
</evidence>
<dbReference type="InterPro" id="IPR058923">
    <property type="entry name" value="RCC1-like_dom"/>
</dbReference>
<feature type="domain" description="RCC1-like" evidence="5">
    <location>
        <begin position="59"/>
        <end position="416"/>
    </location>
</feature>
<evidence type="ECO:0000256" key="1">
    <source>
        <dbReference type="ARBA" id="ARBA00022658"/>
    </source>
</evidence>
<accession>A8LVL8</accession>
<dbReference type="InterPro" id="IPR000408">
    <property type="entry name" value="Reg_chr_condens"/>
</dbReference>
<dbReference type="PRINTS" id="PR00633">
    <property type="entry name" value="RCCNDNSATION"/>
</dbReference>
<dbReference type="AlphaFoldDB" id="A8LVL8"/>
<evidence type="ECO:0000259" key="5">
    <source>
        <dbReference type="Pfam" id="PF25390"/>
    </source>
</evidence>
<dbReference type="eggNOG" id="COG5184">
    <property type="taxonomic scope" value="Bacteria"/>
</dbReference>
<keyword evidence="3" id="KW-0812">Transmembrane</keyword>
<dbReference type="HOGENOM" id="CLU_491657_0_0_11"/>
<keyword evidence="3" id="KW-0472">Membrane</keyword>
<dbReference type="KEGG" id="saq:Sare_1593"/>
<feature type="transmembrane region" description="Helical" evidence="3">
    <location>
        <begin position="527"/>
        <end position="548"/>
    </location>
</feature>
<dbReference type="InterPro" id="IPR013783">
    <property type="entry name" value="Ig-like_fold"/>
</dbReference>
<dbReference type="Gene3D" id="2.60.40.10">
    <property type="entry name" value="Immunoglobulins"/>
    <property type="match status" value="1"/>
</dbReference>
<evidence type="ECO:0000259" key="4">
    <source>
        <dbReference type="Pfam" id="PF16640"/>
    </source>
</evidence>
<dbReference type="PROSITE" id="PS00626">
    <property type="entry name" value="RCC1_2"/>
    <property type="match status" value="2"/>
</dbReference>
<dbReference type="PROSITE" id="PS50012">
    <property type="entry name" value="RCC1_3"/>
    <property type="match status" value="7"/>
</dbReference>
<dbReference type="GO" id="GO:0005085">
    <property type="term" value="F:guanyl-nucleotide exchange factor activity"/>
    <property type="evidence" value="ECO:0007669"/>
    <property type="project" value="TreeGrafter"/>
</dbReference>
<dbReference type="STRING" id="391037.Sare_1593"/>
<sequence>MERLCQRPGRSAGVGRVGRAISGWCFLVLAVTVMQGATVWPAVAQPGSATPSGVASDTILAWGANNVGQLGDGSTIARNAPVAVSLPPDTTVTAVAGGDSHSLALTSAGAVLAWGENNFGQLGTGNNLNSSVPITVALPPDTTVVAIAASHGHSLALTSAGAVLAWGANNVGQLGNGNTFNSNTPVTVNLPPGTTVATIAAGTNHSLAITSTGAALAWGGNGNGQLGNNSTATSLEPIAVTLPPSTTITAIAAGSSYSLAITSTGTALAWGGNSNGQLGTGNNADSLIPIAVALPPGTTITSIAAGFTHSLAVTSTGTALAWGGNSRGQLGIGTTTNSDTPVIVNLPPDTTITTNDGGFFHSLGSMSTGAALAWGNNFSGQLGTGNNTNSLDPIAVALPSGTKITTIAAGGGHSLALVAPPTSTTLQVTPPNPTVGQDVTLTAAVTCNVDTPTGTITFRSNSTALATVPLTASSTATHVTTLPGGTHTLTADYISTNTCPNSQSTPVSVTINPPPDEPDLPITGPNMTAGIGAAALSILAGVILIYAARRHQPPHQPE</sequence>